<evidence type="ECO:0000259" key="1">
    <source>
        <dbReference type="Pfam" id="PF01498"/>
    </source>
</evidence>
<accession>A0A915YYE5</accession>
<proteinExistence type="predicted"/>
<protein>
    <recommendedName>
        <fullName evidence="1">Transposase Tc1-like domain-containing protein</fullName>
    </recommendedName>
</protein>
<evidence type="ECO:0000313" key="3">
    <source>
        <dbReference type="Proteomes" id="UP000684084"/>
    </source>
</evidence>
<dbReference type="VEuPathDB" id="FungiDB:RhiirFUN_003110"/>
<dbReference type="GO" id="GO:0015074">
    <property type="term" value="P:DNA integration"/>
    <property type="evidence" value="ECO:0007669"/>
    <property type="project" value="InterPro"/>
</dbReference>
<reference evidence="2" key="1">
    <citation type="submission" date="2020-05" db="EMBL/GenBank/DDBJ databases">
        <authorList>
            <person name="Rincon C."/>
            <person name="Sanders R I."/>
            <person name="Robbins C."/>
            <person name="Chaturvedi A."/>
        </authorList>
    </citation>
    <scope>NUCLEOTIDE SEQUENCE</scope>
    <source>
        <strain evidence="2">CHB12</strain>
    </source>
</reference>
<feature type="domain" description="Transposase Tc1-like" evidence="1">
    <location>
        <begin position="68"/>
        <end position="127"/>
    </location>
</feature>
<sequence length="134" mass="15524">MTLTTFEKNRNAVNLLWRQNIRNAREISQITGVPLRSCERYVSSLKKNGKIIVHQSSGRPRKLTPRKRRHIGKIVKRNHFTTAGEMKEEKNSELEVSERTIRRELKNLGFASVLPRRVPLLTQKSKREPIGVGQ</sequence>
<dbReference type="AlphaFoldDB" id="A0A915YYE5"/>
<evidence type="ECO:0000313" key="2">
    <source>
        <dbReference type="EMBL" id="CAB5351437.1"/>
    </source>
</evidence>
<dbReference type="OrthoDB" id="2420105at2759"/>
<dbReference type="EMBL" id="CAGKOT010000008">
    <property type="protein sequence ID" value="CAB5351437.1"/>
    <property type="molecule type" value="Genomic_DNA"/>
</dbReference>
<dbReference type="Proteomes" id="UP000684084">
    <property type="component" value="Unassembled WGS sequence"/>
</dbReference>
<dbReference type="InterPro" id="IPR002492">
    <property type="entry name" value="Transposase_Tc1-like"/>
</dbReference>
<dbReference type="GO" id="GO:0006313">
    <property type="term" value="P:DNA transposition"/>
    <property type="evidence" value="ECO:0007669"/>
    <property type="project" value="InterPro"/>
</dbReference>
<dbReference type="Pfam" id="PF01498">
    <property type="entry name" value="HTH_Tnp_Tc3_2"/>
    <property type="match status" value="1"/>
</dbReference>
<name>A0A915YYE5_9GLOM</name>
<comment type="caution">
    <text evidence="2">The sequence shown here is derived from an EMBL/GenBank/DDBJ whole genome shotgun (WGS) entry which is preliminary data.</text>
</comment>
<dbReference type="GO" id="GO:0003677">
    <property type="term" value="F:DNA binding"/>
    <property type="evidence" value="ECO:0007669"/>
    <property type="project" value="InterPro"/>
</dbReference>
<gene>
    <name evidence="2" type="ORF">CHRIB12_LOCUS5157</name>
</gene>
<organism evidence="2 3">
    <name type="scientific">Rhizophagus irregularis</name>
    <dbReference type="NCBI Taxonomy" id="588596"/>
    <lineage>
        <taxon>Eukaryota</taxon>
        <taxon>Fungi</taxon>
        <taxon>Fungi incertae sedis</taxon>
        <taxon>Mucoromycota</taxon>
        <taxon>Glomeromycotina</taxon>
        <taxon>Glomeromycetes</taxon>
        <taxon>Glomerales</taxon>
        <taxon>Glomeraceae</taxon>
        <taxon>Rhizophagus</taxon>
    </lineage>
</organism>